<dbReference type="Proteomes" id="UP001153069">
    <property type="component" value="Unassembled WGS sequence"/>
</dbReference>
<gene>
    <name evidence="2" type="ORF">SEMRO_149_G068490.1</name>
</gene>
<sequence>MQATTDTGMDDASRPPGGDPKTTSSVSTDGTGTANGGPLNRSPTRKEQLQKSLGFYVAIETAWHLALFAACYRYRPMMRLSKTAAGKRVLQQLQGWTKRRRTENRGSSTGGTGSRVWQSMQRTVQAIPVVRDPQRAVVAFSEWFFFNKTIGIPLWPTKLFLAAWLSQKFEQYTCTSNDTT</sequence>
<dbReference type="EMBL" id="CAICTM010000148">
    <property type="protein sequence ID" value="CAB9502880.1"/>
    <property type="molecule type" value="Genomic_DNA"/>
</dbReference>
<evidence type="ECO:0000313" key="3">
    <source>
        <dbReference type="Proteomes" id="UP001153069"/>
    </source>
</evidence>
<feature type="region of interest" description="Disordered" evidence="1">
    <location>
        <begin position="95"/>
        <end position="115"/>
    </location>
</feature>
<dbReference type="OrthoDB" id="10651381at2759"/>
<reference evidence="2" key="1">
    <citation type="submission" date="2020-06" db="EMBL/GenBank/DDBJ databases">
        <authorList>
            <consortium name="Plant Systems Biology data submission"/>
        </authorList>
    </citation>
    <scope>NUCLEOTIDE SEQUENCE</scope>
    <source>
        <strain evidence="2">D6</strain>
    </source>
</reference>
<protein>
    <submittedName>
        <fullName evidence="2">Uncharacterized protein</fullName>
    </submittedName>
</protein>
<comment type="caution">
    <text evidence="2">The sequence shown here is derived from an EMBL/GenBank/DDBJ whole genome shotgun (WGS) entry which is preliminary data.</text>
</comment>
<evidence type="ECO:0000313" key="2">
    <source>
        <dbReference type="EMBL" id="CAB9502880.1"/>
    </source>
</evidence>
<proteinExistence type="predicted"/>
<feature type="compositionally biased region" description="Low complexity" evidence="1">
    <location>
        <begin position="22"/>
        <end position="32"/>
    </location>
</feature>
<organism evidence="2 3">
    <name type="scientific">Seminavis robusta</name>
    <dbReference type="NCBI Taxonomy" id="568900"/>
    <lineage>
        <taxon>Eukaryota</taxon>
        <taxon>Sar</taxon>
        <taxon>Stramenopiles</taxon>
        <taxon>Ochrophyta</taxon>
        <taxon>Bacillariophyta</taxon>
        <taxon>Bacillariophyceae</taxon>
        <taxon>Bacillariophycidae</taxon>
        <taxon>Naviculales</taxon>
        <taxon>Naviculaceae</taxon>
        <taxon>Seminavis</taxon>
    </lineage>
</organism>
<accession>A0A9N8DLR6</accession>
<feature type="region of interest" description="Disordered" evidence="1">
    <location>
        <begin position="1"/>
        <end position="46"/>
    </location>
</feature>
<dbReference type="AlphaFoldDB" id="A0A9N8DLR6"/>
<name>A0A9N8DLR6_9STRA</name>
<keyword evidence="3" id="KW-1185">Reference proteome</keyword>
<evidence type="ECO:0000256" key="1">
    <source>
        <dbReference type="SAM" id="MobiDB-lite"/>
    </source>
</evidence>